<organism evidence="4 5">
    <name type="scientific">Sphingomonas psychrolutea</name>
    <dbReference type="NCBI Taxonomy" id="1259676"/>
    <lineage>
        <taxon>Bacteria</taxon>
        <taxon>Pseudomonadati</taxon>
        <taxon>Pseudomonadota</taxon>
        <taxon>Alphaproteobacteria</taxon>
        <taxon>Sphingomonadales</taxon>
        <taxon>Sphingomonadaceae</taxon>
        <taxon>Sphingomonas</taxon>
    </lineage>
</organism>
<proteinExistence type="inferred from homology"/>
<dbReference type="PANTHER" id="PTHR10366">
    <property type="entry name" value="NAD DEPENDENT EPIMERASE/DEHYDRATASE"/>
    <property type="match status" value="1"/>
</dbReference>
<gene>
    <name evidence="4" type="ORF">GCM10011395_31910</name>
</gene>
<dbReference type="InterPro" id="IPR036291">
    <property type="entry name" value="NAD(P)-bd_dom_sf"/>
</dbReference>
<reference evidence="5" key="1">
    <citation type="journal article" date="2019" name="Int. J. Syst. Evol. Microbiol.">
        <title>The Global Catalogue of Microorganisms (GCM) 10K type strain sequencing project: providing services to taxonomists for standard genome sequencing and annotation.</title>
        <authorList>
            <consortium name="The Broad Institute Genomics Platform"/>
            <consortium name="The Broad Institute Genome Sequencing Center for Infectious Disease"/>
            <person name="Wu L."/>
            <person name="Ma J."/>
        </authorList>
    </citation>
    <scope>NUCLEOTIDE SEQUENCE [LARGE SCALE GENOMIC DNA]</scope>
    <source>
        <strain evidence="5">CGMCC 1.10106</strain>
    </source>
</reference>
<dbReference type="InterPro" id="IPR001509">
    <property type="entry name" value="Epimerase_deHydtase"/>
</dbReference>
<comment type="caution">
    <text evidence="4">The sequence shown here is derived from an EMBL/GenBank/DDBJ whole genome shotgun (WGS) entry which is preliminary data.</text>
</comment>
<sequence>MTGTVLVTGGSGYIAGFLIRQLIAEGWHVNTTVRSLAREAEIRRVLAVDDSRLSFFAADLLDDAGWAEAVAGCSHVAHVASPFPAAAVKDAQELIRPAREGALRALRFARDAGVKRFVLTSSAAAIAYGHPGRTTPYTEADWTDVNHPDSYAYVQSKTIAERAARDWVAAEGGDIEFCSVNPTLVVGPILSADFSTSVEAIRKIVAGALPGCPDFGFGVVDVRDVADLHVRALNAPNMAGERFIASGPFLTMVEIARLLKDRLGADGRKIPTRKLPDFLVHISALFDPMVRQVIGELGKTRAMDASHARKMLGWVPRPAEESLVDTARSLIAMGVVRP</sequence>
<dbReference type="Proteomes" id="UP000618591">
    <property type="component" value="Unassembled WGS sequence"/>
</dbReference>
<dbReference type="PANTHER" id="PTHR10366:SF564">
    <property type="entry name" value="STEROL-4-ALPHA-CARBOXYLATE 3-DEHYDROGENASE, DECARBOXYLATING"/>
    <property type="match status" value="1"/>
</dbReference>
<evidence type="ECO:0000256" key="2">
    <source>
        <dbReference type="ARBA" id="ARBA00023445"/>
    </source>
</evidence>
<comment type="similarity">
    <text evidence="2">Belongs to the NAD(P)-dependent epimerase/dehydratase family. Dihydroflavonol-4-reductase subfamily.</text>
</comment>
<evidence type="ECO:0000256" key="1">
    <source>
        <dbReference type="ARBA" id="ARBA00023002"/>
    </source>
</evidence>
<protein>
    <submittedName>
        <fullName evidence="4">Dihydroflavonol-4-reductase</fullName>
    </submittedName>
</protein>
<dbReference type="InterPro" id="IPR050425">
    <property type="entry name" value="NAD(P)_dehydrat-like"/>
</dbReference>
<dbReference type="RefSeq" id="WP_188449256.1">
    <property type="nucleotide sequence ID" value="NZ_BMDW01000025.1"/>
</dbReference>
<name>A0ABQ1H5D4_9SPHN</name>
<accession>A0ABQ1H5D4</accession>
<keyword evidence="5" id="KW-1185">Reference proteome</keyword>
<dbReference type="Gene3D" id="3.40.50.720">
    <property type="entry name" value="NAD(P)-binding Rossmann-like Domain"/>
    <property type="match status" value="1"/>
</dbReference>
<feature type="domain" description="NAD-dependent epimerase/dehydratase" evidence="3">
    <location>
        <begin position="5"/>
        <end position="238"/>
    </location>
</feature>
<evidence type="ECO:0000313" key="4">
    <source>
        <dbReference type="EMBL" id="GGA59243.1"/>
    </source>
</evidence>
<dbReference type="EMBL" id="BMDW01000025">
    <property type="protein sequence ID" value="GGA59243.1"/>
    <property type="molecule type" value="Genomic_DNA"/>
</dbReference>
<dbReference type="SUPFAM" id="SSF51735">
    <property type="entry name" value="NAD(P)-binding Rossmann-fold domains"/>
    <property type="match status" value="1"/>
</dbReference>
<dbReference type="Pfam" id="PF01370">
    <property type="entry name" value="Epimerase"/>
    <property type="match status" value="1"/>
</dbReference>
<evidence type="ECO:0000313" key="5">
    <source>
        <dbReference type="Proteomes" id="UP000618591"/>
    </source>
</evidence>
<keyword evidence="1" id="KW-0560">Oxidoreductase</keyword>
<evidence type="ECO:0000259" key="3">
    <source>
        <dbReference type="Pfam" id="PF01370"/>
    </source>
</evidence>